<sequence>KPARAATAVVNQKNVRIKDCGNSNITSPKDTIVKKNMERNDSVPAPCNNVRARGAENKV</sequence>
<evidence type="ECO:0000256" key="1">
    <source>
        <dbReference type="SAM" id="MobiDB-lite"/>
    </source>
</evidence>
<gene>
    <name evidence="2" type="ORF">EZS28_054905</name>
</gene>
<organism evidence="2 3">
    <name type="scientific">Streblomastix strix</name>
    <dbReference type="NCBI Taxonomy" id="222440"/>
    <lineage>
        <taxon>Eukaryota</taxon>
        <taxon>Metamonada</taxon>
        <taxon>Preaxostyla</taxon>
        <taxon>Oxymonadida</taxon>
        <taxon>Streblomastigidae</taxon>
        <taxon>Streblomastix</taxon>
    </lineage>
</organism>
<evidence type="ECO:0000313" key="3">
    <source>
        <dbReference type="Proteomes" id="UP000324800"/>
    </source>
</evidence>
<reference evidence="2 3" key="1">
    <citation type="submission" date="2019-03" db="EMBL/GenBank/DDBJ databases">
        <title>Single cell metagenomics reveals metabolic interactions within the superorganism composed of flagellate Streblomastix strix and complex community of Bacteroidetes bacteria on its surface.</title>
        <authorList>
            <person name="Treitli S.C."/>
            <person name="Kolisko M."/>
            <person name="Husnik F."/>
            <person name="Keeling P."/>
            <person name="Hampl V."/>
        </authorList>
    </citation>
    <scope>NUCLEOTIDE SEQUENCE [LARGE SCALE GENOMIC DNA]</scope>
    <source>
        <strain evidence="2">ST1C</strain>
    </source>
</reference>
<name>A0A5J4QDQ9_9EUKA</name>
<feature type="non-terminal residue" evidence="2">
    <location>
        <position position="1"/>
    </location>
</feature>
<dbReference type="Proteomes" id="UP000324800">
    <property type="component" value="Unassembled WGS sequence"/>
</dbReference>
<proteinExistence type="predicted"/>
<evidence type="ECO:0000313" key="2">
    <source>
        <dbReference type="EMBL" id="KAA6318713.1"/>
    </source>
</evidence>
<dbReference type="AlphaFoldDB" id="A0A5J4QDQ9"/>
<protein>
    <submittedName>
        <fullName evidence="2">Uncharacterized protein</fullName>
    </submittedName>
</protein>
<feature type="region of interest" description="Disordered" evidence="1">
    <location>
        <begin position="39"/>
        <end position="59"/>
    </location>
</feature>
<comment type="caution">
    <text evidence="2">The sequence shown here is derived from an EMBL/GenBank/DDBJ whole genome shotgun (WGS) entry which is preliminary data.</text>
</comment>
<accession>A0A5J4QDQ9</accession>
<dbReference type="EMBL" id="SNRW01046143">
    <property type="protein sequence ID" value="KAA6318713.1"/>
    <property type="molecule type" value="Genomic_DNA"/>
</dbReference>